<dbReference type="InterPro" id="IPR036291">
    <property type="entry name" value="NAD(P)-bd_dom_sf"/>
</dbReference>
<dbReference type="Gene3D" id="3.90.25.10">
    <property type="entry name" value="UDP-galactose 4-epimerase, domain 1"/>
    <property type="match status" value="1"/>
</dbReference>
<evidence type="ECO:0000313" key="2">
    <source>
        <dbReference type="EMBL" id="MFD1937142.1"/>
    </source>
</evidence>
<feature type="domain" description="NAD(P)-binding" evidence="1">
    <location>
        <begin position="6"/>
        <end position="170"/>
    </location>
</feature>
<dbReference type="EMBL" id="JBHUFV010000055">
    <property type="protein sequence ID" value="MFD1937142.1"/>
    <property type="molecule type" value="Genomic_DNA"/>
</dbReference>
<evidence type="ECO:0000313" key="3">
    <source>
        <dbReference type="Proteomes" id="UP001597368"/>
    </source>
</evidence>
<dbReference type="SUPFAM" id="SSF51735">
    <property type="entry name" value="NAD(P)-binding Rossmann-fold domains"/>
    <property type="match status" value="1"/>
</dbReference>
<dbReference type="InterPro" id="IPR051604">
    <property type="entry name" value="Ergot_Alk_Oxidoreductase"/>
</dbReference>
<proteinExistence type="predicted"/>
<comment type="caution">
    <text evidence="2">The sequence shown here is derived from an EMBL/GenBank/DDBJ whole genome shotgun (WGS) entry which is preliminary data.</text>
</comment>
<name>A0ABW4T591_9ACTN</name>
<dbReference type="PANTHER" id="PTHR43162">
    <property type="match status" value="1"/>
</dbReference>
<sequence>MILVTGATGNVGRHAVNLLVAEGAQVRAFVRNPAKASFPEGVEVVKGDLTDPSSLAAALEGVDRVLLIWPGFAAETAAKVVDLVAEHARGVVYLSANLPEDSTMFHKDVERLIQASPLEWTFLRPGGFASNTLGWAEQVREGTVRWVHGAAARSLIHEADIAAVAVKALLSDDLVGQAPVLSGPATITQAEQVRIIGSAVGREVRWEELPPEEAVAQMAAAWGDPVLAREAVSAWGSFVTAPEEVTDTVERLTGRPARSFAEWAADHAADFR</sequence>
<dbReference type="Proteomes" id="UP001597368">
    <property type="component" value="Unassembled WGS sequence"/>
</dbReference>
<accession>A0ABW4T591</accession>
<dbReference type="Gene3D" id="3.40.50.720">
    <property type="entry name" value="NAD(P)-binding Rossmann-like Domain"/>
    <property type="match status" value="1"/>
</dbReference>
<evidence type="ECO:0000259" key="1">
    <source>
        <dbReference type="Pfam" id="PF13460"/>
    </source>
</evidence>
<dbReference type="PANTHER" id="PTHR43162:SF1">
    <property type="entry name" value="PRESTALK A DIFFERENTIATION PROTEIN A"/>
    <property type="match status" value="1"/>
</dbReference>
<dbReference type="RefSeq" id="WP_379578053.1">
    <property type="nucleotide sequence ID" value="NZ_JBHUFV010000055.1"/>
</dbReference>
<organism evidence="2 3">
    <name type="scientific">Nonomuraea mangrovi</name>
    <dbReference type="NCBI Taxonomy" id="2316207"/>
    <lineage>
        <taxon>Bacteria</taxon>
        <taxon>Bacillati</taxon>
        <taxon>Actinomycetota</taxon>
        <taxon>Actinomycetes</taxon>
        <taxon>Streptosporangiales</taxon>
        <taxon>Streptosporangiaceae</taxon>
        <taxon>Nonomuraea</taxon>
    </lineage>
</organism>
<gene>
    <name evidence="2" type="ORF">ACFSKW_37290</name>
</gene>
<protein>
    <submittedName>
        <fullName evidence="2">NAD(P)H-binding protein</fullName>
    </submittedName>
</protein>
<keyword evidence="3" id="KW-1185">Reference proteome</keyword>
<reference evidence="3" key="1">
    <citation type="journal article" date="2019" name="Int. J. Syst. Evol. Microbiol.">
        <title>The Global Catalogue of Microorganisms (GCM) 10K type strain sequencing project: providing services to taxonomists for standard genome sequencing and annotation.</title>
        <authorList>
            <consortium name="The Broad Institute Genomics Platform"/>
            <consortium name="The Broad Institute Genome Sequencing Center for Infectious Disease"/>
            <person name="Wu L."/>
            <person name="Ma J."/>
        </authorList>
    </citation>
    <scope>NUCLEOTIDE SEQUENCE [LARGE SCALE GENOMIC DNA]</scope>
    <source>
        <strain evidence="3">ICMP 6774ER</strain>
    </source>
</reference>
<dbReference type="InterPro" id="IPR016040">
    <property type="entry name" value="NAD(P)-bd_dom"/>
</dbReference>
<dbReference type="Pfam" id="PF13460">
    <property type="entry name" value="NAD_binding_10"/>
    <property type="match status" value="1"/>
</dbReference>